<reference evidence="1 2" key="1">
    <citation type="submission" date="2020-03" db="EMBL/GenBank/DDBJ databases">
        <title>Genome sequence of strain Massilia sp. TW-1.</title>
        <authorList>
            <person name="Chaudhary D.K."/>
        </authorList>
    </citation>
    <scope>NUCLEOTIDE SEQUENCE [LARGE SCALE GENOMIC DNA]</scope>
    <source>
        <strain evidence="1 2">TW-1</strain>
    </source>
</reference>
<gene>
    <name evidence="1" type="ORF">HAV22_18350</name>
</gene>
<dbReference type="Gene3D" id="1.20.1480.40">
    <property type="entry name" value="Uncharacterised protein PF16133, DUF4844"/>
    <property type="match status" value="1"/>
</dbReference>
<accession>A0ABX0PHZ0</accession>
<sequence length="107" mass="11993">MADDPFRWVRDAPLFVVPRTLDALRAFRAGPGLDDSLARVTDRLIAGIAAHPTKFWVLKQFQPALEDAREQSAERRERVDTELRRLMGVVGIDSSDGLLTYYLGGHA</sequence>
<dbReference type="Proteomes" id="UP000716322">
    <property type="component" value="Unassembled WGS sequence"/>
</dbReference>
<evidence type="ECO:0000313" key="1">
    <source>
        <dbReference type="EMBL" id="NIA55600.1"/>
    </source>
</evidence>
<dbReference type="InterPro" id="IPR032301">
    <property type="entry name" value="DUF4844"/>
</dbReference>
<organism evidence="1 2">
    <name type="scientific">Telluria antibiotica</name>
    <dbReference type="NCBI Taxonomy" id="2717319"/>
    <lineage>
        <taxon>Bacteria</taxon>
        <taxon>Pseudomonadati</taxon>
        <taxon>Pseudomonadota</taxon>
        <taxon>Betaproteobacteria</taxon>
        <taxon>Burkholderiales</taxon>
        <taxon>Oxalobacteraceae</taxon>
        <taxon>Telluria group</taxon>
        <taxon>Telluria</taxon>
    </lineage>
</organism>
<name>A0ABX0PHZ0_9BURK</name>
<evidence type="ECO:0000313" key="2">
    <source>
        <dbReference type="Proteomes" id="UP000716322"/>
    </source>
</evidence>
<dbReference type="Pfam" id="PF16133">
    <property type="entry name" value="DUF4844"/>
    <property type="match status" value="1"/>
</dbReference>
<keyword evidence="2" id="KW-1185">Reference proteome</keyword>
<proteinExistence type="predicted"/>
<protein>
    <submittedName>
        <fullName evidence="1">DUF4844 domain-containing protein</fullName>
    </submittedName>
</protein>
<dbReference type="EMBL" id="JAAQOM010000011">
    <property type="protein sequence ID" value="NIA55600.1"/>
    <property type="molecule type" value="Genomic_DNA"/>
</dbReference>
<comment type="caution">
    <text evidence="1">The sequence shown here is derived from an EMBL/GenBank/DDBJ whole genome shotgun (WGS) entry which is preliminary data.</text>
</comment>
<dbReference type="RefSeq" id="WP_166861028.1">
    <property type="nucleotide sequence ID" value="NZ_JAAQOM010000011.1"/>
</dbReference>
<dbReference type="InterPro" id="IPR038360">
    <property type="entry name" value="DUF4844_sf"/>
</dbReference>